<dbReference type="AlphaFoldDB" id="A0A369A8C7"/>
<accession>A0A369A8C7</accession>
<keyword evidence="1" id="KW-0732">Signal</keyword>
<feature type="domain" description="Thioredoxin" evidence="2">
    <location>
        <begin position="234"/>
        <end position="396"/>
    </location>
</feature>
<evidence type="ECO:0000313" key="4">
    <source>
        <dbReference type="Proteomes" id="UP000253517"/>
    </source>
</evidence>
<evidence type="ECO:0000256" key="1">
    <source>
        <dbReference type="SAM" id="SignalP"/>
    </source>
</evidence>
<proteinExistence type="predicted"/>
<comment type="caution">
    <text evidence="3">The sequence shown here is derived from an EMBL/GenBank/DDBJ whole genome shotgun (WGS) entry which is preliminary data.</text>
</comment>
<dbReference type="InterPro" id="IPR013766">
    <property type="entry name" value="Thioredoxin_domain"/>
</dbReference>
<dbReference type="EMBL" id="QPJS01000001">
    <property type="protein sequence ID" value="RCX05569.1"/>
    <property type="molecule type" value="Genomic_DNA"/>
</dbReference>
<dbReference type="SUPFAM" id="SSF52833">
    <property type="entry name" value="Thioredoxin-like"/>
    <property type="match status" value="1"/>
</dbReference>
<dbReference type="RefSeq" id="WP_114365875.1">
    <property type="nucleotide sequence ID" value="NZ_BHZF01000001.1"/>
</dbReference>
<dbReference type="InterPro" id="IPR036249">
    <property type="entry name" value="Thioredoxin-like_sf"/>
</dbReference>
<evidence type="ECO:0000259" key="2">
    <source>
        <dbReference type="PROSITE" id="PS51352"/>
    </source>
</evidence>
<gene>
    <name evidence="3" type="ORF">DES35_101856</name>
</gene>
<feature type="chain" id="PRO_5016910205" evidence="1">
    <location>
        <begin position="22"/>
        <end position="397"/>
    </location>
</feature>
<dbReference type="PROSITE" id="PS51352">
    <property type="entry name" value="THIOREDOXIN_2"/>
    <property type="match status" value="1"/>
</dbReference>
<evidence type="ECO:0000313" key="3">
    <source>
        <dbReference type="EMBL" id="RCX05569.1"/>
    </source>
</evidence>
<sequence length="397" mass="45235">MKHLHISYLLLLGNLSFSQNAHISEITAKLHPVPIRFDAIIEENTNRVALSIINATDTIVLTGQKIIKNEYLFEFPVFNTYIRLKKENKHWTGHWTDQDKKESHTLTLRPKSKNQIRYPLPDSRQQQARYLIYFNRGTNNERPAILEFFPHSSGQVKGSVLTTAGDYRFLQGSANGDSVILSTFDGKFAYVFAAQLMGDSLYGIQYSPGGPPREFSGIRDDNAQLPDPESLTKIAKEETTVRFTLPDTDGRNVEFIGDQQSHKVTLITIGGSWCPNCMDEARFLNQIYNEYRSRGLHVIGVYFEYTDQMNIAIPLLRRMKEQLKLDFPILYGGSVRRQAAAKVFPQIEKILAYPTLIAIDSKGQIIKTYTGFYGPGTSLFREYEAAMKNWLDNLLSD</sequence>
<keyword evidence="4" id="KW-1185">Reference proteome</keyword>
<dbReference type="PANTHER" id="PTHR42852:SF17">
    <property type="entry name" value="THIOREDOXIN-LIKE PROTEIN HI_1115"/>
    <property type="match status" value="1"/>
</dbReference>
<dbReference type="Proteomes" id="UP000253517">
    <property type="component" value="Unassembled WGS sequence"/>
</dbReference>
<dbReference type="GO" id="GO:0016491">
    <property type="term" value="F:oxidoreductase activity"/>
    <property type="evidence" value="ECO:0007669"/>
    <property type="project" value="InterPro"/>
</dbReference>
<dbReference type="InterPro" id="IPR050553">
    <property type="entry name" value="Thioredoxin_ResA/DsbE_sf"/>
</dbReference>
<protein>
    <submittedName>
        <fullName evidence="3">Peroxiredoxin</fullName>
    </submittedName>
</protein>
<reference evidence="3 4" key="1">
    <citation type="submission" date="2018-07" db="EMBL/GenBank/DDBJ databases">
        <title>Genomic Encyclopedia of Type Strains, Phase IV (KMG-IV): sequencing the most valuable type-strain genomes for metagenomic binning, comparative biology and taxonomic classification.</title>
        <authorList>
            <person name="Goeker M."/>
        </authorList>
    </citation>
    <scope>NUCLEOTIDE SEQUENCE [LARGE SCALE GENOMIC DNA]</scope>
    <source>
        <strain evidence="3 4">DSM 21410</strain>
    </source>
</reference>
<name>A0A369A8C7_9FLAO</name>
<organism evidence="3 4">
    <name type="scientific">Schleiferia thermophila</name>
    <dbReference type="NCBI Taxonomy" id="884107"/>
    <lineage>
        <taxon>Bacteria</taxon>
        <taxon>Pseudomonadati</taxon>
        <taxon>Bacteroidota</taxon>
        <taxon>Flavobacteriia</taxon>
        <taxon>Flavobacteriales</taxon>
        <taxon>Schleiferiaceae</taxon>
        <taxon>Schleiferia</taxon>
    </lineage>
</organism>
<feature type="signal peptide" evidence="1">
    <location>
        <begin position="1"/>
        <end position="21"/>
    </location>
</feature>
<dbReference type="CDD" id="cd02966">
    <property type="entry name" value="TlpA_like_family"/>
    <property type="match status" value="1"/>
</dbReference>
<dbReference type="PANTHER" id="PTHR42852">
    <property type="entry name" value="THIOL:DISULFIDE INTERCHANGE PROTEIN DSBE"/>
    <property type="match status" value="1"/>
</dbReference>
<dbReference type="InterPro" id="IPR013740">
    <property type="entry name" value="Redoxin"/>
</dbReference>
<dbReference type="Pfam" id="PF08534">
    <property type="entry name" value="Redoxin"/>
    <property type="match status" value="1"/>
</dbReference>
<dbReference type="Gene3D" id="3.40.30.10">
    <property type="entry name" value="Glutaredoxin"/>
    <property type="match status" value="1"/>
</dbReference>